<sequence length="348" mass="38908">MKKPRILLFSLLILLLLAAGIGLAADQIAYPSIPVNQYDTSTTAVHLDFPFMEGRVTGDIMLDLAPYNGAKSAGAKSMPLFGCSPERYYSVIAYDPAQDQMYAELLGFFDAYSEDHSLTGDEYIELLTTYVQNIPYKTSGREIKFPIETVIEEWGDCDDKSILLAGLLDKKGYDAGVFLFKKDNHMAAGVKGGYQTDYENSGYSLIETTRYAYIGEVPELLHEKSDHGNYAFYRIGDGTDVYTASWQIQTILDVRDTAYAALDLLYQALNGLGRTIGSEKTMLDDPENASNTTLRSAYDLHLDEYNEGIEAGNRIRSVLHMINSEPYNRENVYQTIVSGRLIQSRDGW</sequence>
<accession>A0AAX0Q7R9</accession>
<keyword evidence="2" id="KW-1185">Reference proteome</keyword>
<organism evidence="1 2">
    <name type="scientific">Methanocorpusculum parvum</name>
    <dbReference type="NCBI Taxonomy" id="2193"/>
    <lineage>
        <taxon>Archaea</taxon>
        <taxon>Methanobacteriati</taxon>
        <taxon>Methanobacteriota</taxon>
        <taxon>Stenosarchaea group</taxon>
        <taxon>Methanomicrobia</taxon>
        <taxon>Methanomicrobiales</taxon>
        <taxon>Methanocorpusculaceae</taxon>
        <taxon>Methanocorpusculum</taxon>
    </lineage>
</organism>
<name>A0AAX0Q7R9_9EURY</name>
<reference evidence="1 2" key="1">
    <citation type="journal article" date="2017" name="BMC Genomics">
        <title>Genomic analysis of methanogenic archaea reveals a shift towards energy conservation.</title>
        <authorList>
            <person name="Gilmore S.P."/>
            <person name="Henske J.K."/>
            <person name="Sexton J.A."/>
            <person name="Solomon K.V."/>
            <person name="Seppala S."/>
            <person name="Yoo J.I."/>
            <person name="Huyett L.M."/>
            <person name="Pressman A."/>
            <person name="Cogan J.Z."/>
            <person name="Kivenson V."/>
            <person name="Peng X."/>
            <person name="Tan Y."/>
            <person name="Valentine D.L."/>
            <person name="O'Malley M.A."/>
        </authorList>
    </citation>
    <scope>NUCLEOTIDE SEQUENCE [LARGE SCALE GENOMIC DNA]</scope>
    <source>
        <strain evidence="1 2">XII</strain>
    </source>
</reference>
<dbReference type="EMBL" id="LMVO01000016">
    <property type="protein sequence ID" value="PAV09300.1"/>
    <property type="molecule type" value="Genomic_DNA"/>
</dbReference>
<dbReference type="AlphaFoldDB" id="A0AAX0Q7R9"/>
<dbReference type="Gene3D" id="3.10.620.30">
    <property type="match status" value="1"/>
</dbReference>
<comment type="caution">
    <text evidence="1">The sequence shown here is derived from an EMBL/GenBank/DDBJ whole genome shotgun (WGS) entry which is preliminary data.</text>
</comment>
<protein>
    <recommendedName>
        <fullName evidence="3">Transglutaminase-like domain-containing protein</fullName>
    </recommendedName>
</protein>
<proteinExistence type="predicted"/>
<gene>
    <name evidence="1" type="ORF">ASJ83_08165</name>
</gene>
<evidence type="ECO:0000313" key="1">
    <source>
        <dbReference type="EMBL" id="PAV09300.1"/>
    </source>
</evidence>
<dbReference type="RefSeq" id="WP_095642160.1">
    <property type="nucleotide sequence ID" value="NZ_LMVO01000016.1"/>
</dbReference>
<evidence type="ECO:0008006" key="3">
    <source>
        <dbReference type="Google" id="ProtNLM"/>
    </source>
</evidence>
<dbReference type="Proteomes" id="UP000243820">
    <property type="component" value="Unassembled WGS sequence"/>
</dbReference>
<evidence type="ECO:0000313" key="2">
    <source>
        <dbReference type="Proteomes" id="UP000243820"/>
    </source>
</evidence>